<dbReference type="Proteomes" id="UP000004263">
    <property type="component" value="Unassembled WGS sequence"/>
</dbReference>
<dbReference type="AlphaFoldDB" id="Q1N2R3"/>
<evidence type="ECO:0000313" key="1">
    <source>
        <dbReference type="EMBL" id="EAT12606.1"/>
    </source>
</evidence>
<dbReference type="HOGENOM" id="CLU_063353_0_0_6"/>
<keyword evidence="1" id="KW-0808">Transferase</keyword>
<dbReference type="EMBL" id="AAQH01000006">
    <property type="protein sequence ID" value="EAT12606.1"/>
    <property type="molecule type" value="Genomic_DNA"/>
</dbReference>
<dbReference type="GO" id="GO:0032259">
    <property type="term" value="P:methylation"/>
    <property type="evidence" value="ECO:0007669"/>
    <property type="project" value="UniProtKB-KW"/>
</dbReference>
<dbReference type="SUPFAM" id="SSF53335">
    <property type="entry name" value="S-adenosyl-L-methionine-dependent methyltransferases"/>
    <property type="match status" value="1"/>
</dbReference>
<accession>Q1N2R3</accession>
<keyword evidence="2" id="KW-1185">Reference proteome</keyword>
<sequence length="224" mass="25848">MPHCPLCSSADVSLFHEDANKRIQRPYYQCLQCQLVFVPESFFLSQSAEKAEYDLHRNHDNDSGYRQFLKRFSDPYEERLRQSFKHDSAEPLSLLEFGCGPGPVLAHMLEASGHHVTLYDAFYYPNLSVLADTDYHGISATEVIEHLHAPKDVFELWLGCLKPRGILGVMTKLVKDRAAFAQWHYKNDPTHVCFFSEATFAYLADQYGLHYEQVDRDVAIFCKF</sequence>
<dbReference type="Gene3D" id="3.40.50.150">
    <property type="entry name" value="Vaccinia Virus protein VP39"/>
    <property type="match status" value="1"/>
</dbReference>
<organism evidence="1 2">
    <name type="scientific">Bermanella marisrubri</name>
    <dbReference type="NCBI Taxonomy" id="207949"/>
    <lineage>
        <taxon>Bacteria</taxon>
        <taxon>Pseudomonadati</taxon>
        <taxon>Pseudomonadota</taxon>
        <taxon>Gammaproteobacteria</taxon>
        <taxon>Oceanospirillales</taxon>
        <taxon>Oceanospirillaceae</taxon>
        <taxon>Bermanella</taxon>
    </lineage>
</organism>
<dbReference type="GO" id="GO:0008168">
    <property type="term" value="F:methyltransferase activity"/>
    <property type="evidence" value="ECO:0007669"/>
    <property type="project" value="UniProtKB-KW"/>
</dbReference>
<gene>
    <name evidence="1" type="ORF">RED65_06913</name>
</gene>
<keyword evidence="1" id="KW-0489">Methyltransferase</keyword>
<dbReference type="Pfam" id="PF13489">
    <property type="entry name" value="Methyltransf_23"/>
    <property type="match status" value="1"/>
</dbReference>
<comment type="caution">
    <text evidence="1">The sequence shown here is derived from an EMBL/GenBank/DDBJ whole genome shotgun (WGS) entry which is preliminary data.</text>
</comment>
<protein>
    <submittedName>
        <fullName evidence="1">2-polyprenyl-3-methyl-5-hydroxy-6-metoxy-1, 4-benzoquinol methylase</fullName>
    </submittedName>
</protein>
<dbReference type="OrthoDB" id="9791944at2"/>
<dbReference type="STRING" id="207949.RED65_06913"/>
<evidence type="ECO:0000313" key="2">
    <source>
        <dbReference type="Proteomes" id="UP000004263"/>
    </source>
</evidence>
<proteinExistence type="predicted"/>
<reference evidence="1 2" key="1">
    <citation type="submission" date="2006-03" db="EMBL/GenBank/DDBJ databases">
        <authorList>
            <person name="Pinhassi J."/>
            <person name="Pedros-Alio C."/>
            <person name="Ferriera S."/>
            <person name="Johnson J."/>
            <person name="Kravitz S."/>
            <person name="Halpern A."/>
            <person name="Remington K."/>
            <person name="Beeson K."/>
            <person name="Tran B."/>
            <person name="Rogers Y.-H."/>
            <person name="Friedman R."/>
            <person name="Venter J.C."/>
        </authorList>
    </citation>
    <scope>NUCLEOTIDE SEQUENCE [LARGE SCALE GENOMIC DNA]</scope>
    <source>
        <strain evidence="1 2">RED65</strain>
    </source>
</reference>
<name>Q1N2R3_9GAMM</name>
<dbReference type="InterPro" id="IPR029063">
    <property type="entry name" value="SAM-dependent_MTases_sf"/>
</dbReference>